<evidence type="ECO:0000313" key="2">
    <source>
        <dbReference type="Proteomes" id="UP001314263"/>
    </source>
</evidence>
<proteinExistence type="predicted"/>
<protein>
    <submittedName>
        <fullName evidence="1">Uncharacterized protein</fullName>
    </submittedName>
</protein>
<dbReference type="EMBL" id="CAUYUE010000008">
    <property type="protein sequence ID" value="CAK0783452.1"/>
    <property type="molecule type" value="Genomic_DNA"/>
</dbReference>
<dbReference type="AlphaFoldDB" id="A0AAV1I8P1"/>
<dbReference type="Proteomes" id="UP001314263">
    <property type="component" value="Unassembled WGS sequence"/>
</dbReference>
<reference evidence="1 2" key="1">
    <citation type="submission" date="2023-10" db="EMBL/GenBank/DDBJ databases">
        <authorList>
            <person name="Maclean D."/>
            <person name="Macfadyen A."/>
        </authorList>
    </citation>
    <scope>NUCLEOTIDE SEQUENCE [LARGE SCALE GENOMIC DNA]</scope>
</reference>
<keyword evidence="2" id="KW-1185">Reference proteome</keyword>
<accession>A0AAV1I8P1</accession>
<evidence type="ECO:0000313" key="1">
    <source>
        <dbReference type="EMBL" id="CAK0783452.1"/>
    </source>
</evidence>
<organism evidence="1 2">
    <name type="scientific">Coccomyxa viridis</name>
    <dbReference type="NCBI Taxonomy" id="1274662"/>
    <lineage>
        <taxon>Eukaryota</taxon>
        <taxon>Viridiplantae</taxon>
        <taxon>Chlorophyta</taxon>
        <taxon>core chlorophytes</taxon>
        <taxon>Trebouxiophyceae</taxon>
        <taxon>Trebouxiophyceae incertae sedis</taxon>
        <taxon>Coccomyxaceae</taxon>
        <taxon>Coccomyxa</taxon>
    </lineage>
</organism>
<gene>
    <name evidence="1" type="ORF">CVIRNUC_006651</name>
</gene>
<comment type="caution">
    <text evidence="1">The sequence shown here is derived from an EMBL/GenBank/DDBJ whole genome shotgun (WGS) entry which is preliminary data.</text>
</comment>
<sequence length="85" mass="9838">MRLVCKLVFKQSRETARFWEGFTFKAGNLHQTLLRVACTARQKTGFCFKIAGHHPVHPLPISDELLWDCNHTNRPRRPLSGSHQL</sequence>
<name>A0AAV1I8P1_9CHLO</name>